<dbReference type="PANTHER" id="PTHR30353">
    <property type="entry name" value="INNER MEMBRANE PROTEIN DEDA-RELATED"/>
    <property type="match status" value="1"/>
</dbReference>
<keyword evidence="10" id="KW-1185">Reference proteome</keyword>
<evidence type="ECO:0000313" key="10">
    <source>
        <dbReference type="Proteomes" id="UP000241222"/>
    </source>
</evidence>
<protein>
    <submittedName>
        <fullName evidence="9">DedA family protein</fullName>
    </submittedName>
</protein>
<comment type="similarity">
    <text evidence="2 7">Belongs to the DedA family.</text>
</comment>
<evidence type="ECO:0000256" key="5">
    <source>
        <dbReference type="ARBA" id="ARBA00022989"/>
    </source>
</evidence>
<feature type="domain" description="VTT" evidence="8">
    <location>
        <begin position="44"/>
        <end position="169"/>
    </location>
</feature>
<dbReference type="Pfam" id="PF09335">
    <property type="entry name" value="VTT_dom"/>
    <property type="match status" value="1"/>
</dbReference>
<evidence type="ECO:0000256" key="7">
    <source>
        <dbReference type="RuleBase" id="RU367016"/>
    </source>
</evidence>
<name>A0A2T3J0K9_9GAMM</name>
<keyword evidence="5 7" id="KW-1133">Transmembrane helix</keyword>
<evidence type="ECO:0000256" key="6">
    <source>
        <dbReference type="ARBA" id="ARBA00023136"/>
    </source>
</evidence>
<feature type="transmembrane region" description="Helical" evidence="7">
    <location>
        <begin position="64"/>
        <end position="84"/>
    </location>
</feature>
<dbReference type="InterPro" id="IPR032816">
    <property type="entry name" value="VTT_dom"/>
</dbReference>
<evidence type="ECO:0000256" key="2">
    <source>
        <dbReference type="ARBA" id="ARBA00010792"/>
    </source>
</evidence>
<dbReference type="AlphaFoldDB" id="A0A2T3J0K9"/>
<evidence type="ECO:0000256" key="1">
    <source>
        <dbReference type="ARBA" id="ARBA00004651"/>
    </source>
</evidence>
<sequence>MQQILTAIWLQDFDSLQVVNPINILLLLLAVVLLTESCFIFLPLPGVGLTLFVGGLVSIEAVDYYNAVILLSAAASIGSIFAYLQGRWLHGTTFMYSVERRLPPKSQQRAKTLLEKHGVFILFLSQFLPFLRALIPLLMGATRVGFIHAVLTSITSSLIWTMTLLFIGTRVMRHPLMAAFKVSITKWFLVGSFLLFTTVLITLLLHWIRHKQ</sequence>
<evidence type="ECO:0000313" key="9">
    <source>
        <dbReference type="EMBL" id="PSU34625.1"/>
    </source>
</evidence>
<comment type="subcellular location">
    <subcellularLocation>
        <location evidence="1 7">Cell membrane</location>
        <topology evidence="1 7">Multi-pass membrane protein</topology>
    </subcellularLocation>
</comment>
<feature type="transmembrane region" description="Helical" evidence="7">
    <location>
        <begin position="187"/>
        <end position="208"/>
    </location>
</feature>
<keyword evidence="3 7" id="KW-1003">Cell membrane</keyword>
<proteinExistence type="inferred from homology"/>
<dbReference type="GO" id="GO:0005886">
    <property type="term" value="C:plasma membrane"/>
    <property type="evidence" value="ECO:0007669"/>
    <property type="project" value="UniProtKB-SubCell"/>
</dbReference>
<dbReference type="Proteomes" id="UP000241222">
    <property type="component" value="Unassembled WGS sequence"/>
</dbReference>
<keyword evidence="6 7" id="KW-0472">Membrane</keyword>
<reference evidence="9 10" key="1">
    <citation type="submission" date="2018-03" db="EMBL/GenBank/DDBJ databases">
        <title>Whole genome sequencing of Histamine producing bacteria.</title>
        <authorList>
            <person name="Butler K."/>
        </authorList>
    </citation>
    <scope>NUCLEOTIDE SEQUENCE [LARGE SCALE GENOMIC DNA]</scope>
    <source>
        <strain evidence="9 10">JCM 13586</strain>
    </source>
</reference>
<dbReference type="EMBL" id="PYMH01000002">
    <property type="protein sequence ID" value="PSU34625.1"/>
    <property type="molecule type" value="Genomic_DNA"/>
</dbReference>
<gene>
    <name evidence="9" type="ORF">C9I99_05875</name>
</gene>
<comment type="caution">
    <text evidence="9">The sequence shown here is derived from an EMBL/GenBank/DDBJ whole genome shotgun (WGS) entry which is preliminary data.</text>
</comment>
<dbReference type="InterPro" id="IPR032818">
    <property type="entry name" value="DedA-like"/>
</dbReference>
<accession>A0A2T3J0K9</accession>
<dbReference type="OrthoDB" id="13976at2"/>
<organism evidence="9 10">
    <name type="scientific">Photobacterium lutimaris</name>
    <dbReference type="NCBI Taxonomy" id="388278"/>
    <lineage>
        <taxon>Bacteria</taxon>
        <taxon>Pseudomonadati</taxon>
        <taxon>Pseudomonadota</taxon>
        <taxon>Gammaproteobacteria</taxon>
        <taxon>Vibrionales</taxon>
        <taxon>Vibrionaceae</taxon>
        <taxon>Photobacterium</taxon>
    </lineage>
</organism>
<dbReference type="PANTHER" id="PTHR30353:SF11">
    <property type="entry name" value="INNER MEMBRANE PROTEIN YQJA"/>
    <property type="match status" value="1"/>
</dbReference>
<evidence type="ECO:0000256" key="3">
    <source>
        <dbReference type="ARBA" id="ARBA00022475"/>
    </source>
</evidence>
<keyword evidence="4 7" id="KW-0812">Transmembrane</keyword>
<feature type="transmembrane region" description="Helical" evidence="7">
    <location>
        <begin position="21"/>
        <end position="44"/>
    </location>
</feature>
<evidence type="ECO:0000259" key="8">
    <source>
        <dbReference type="Pfam" id="PF09335"/>
    </source>
</evidence>
<feature type="transmembrane region" description="Helical" evidence="7">
    <location>
        <begin position="145"/>
        <end position="167"/>
    </location>
</feature>
<dbReference type="RefSeq" id="WP_107347941.1">
    <property type="nucleotide sequence ID" value="NZ_PYMH01000002.1"/>
</dbReference>
<feature type="transmembrane region" description="Helical" evidence="7">
    <location>
        <begin position="119"/>
        <end position="139"/>
    </location>
</feature>
<evidence type="ECO:0000256" key="4">
    <source>
        <dbReference type="ARBA" id="ARBA00022692"/>
    </source>
</evidence>